<reference evidence="2 3" key="1">
    <citation type="submission" date="2021-01" db="EMBL/GenBank/DDBJ databases">
        <title>Aequorivita sp. strain KX20305, a bacterium isolated from the sediment collected at a cold seep field in South China Sea.</title>
        <authorList>
            <person name="Zhang H."/>
            <person name="Li C."/>
        </authorList>
    </citation>
    <scope>NUCLEOTIDE SEQUENCE [LARGE SCALE GENOMIC DNA]</scope>
    <source>
        <strain evidence="2 3">KX20305</strain>
    </source>
</reference>
<dbReference type="InterPro" id="IPR032710">
    <property type="entry name" value="NTF2-like_dom_sf"/>
</dbReference>
<organism evidence="2 3">
    <name type="scientific">Aequorivita iocasae</name>
    <dbReference type="NCBI Taxonomy" id="2803865"/>
    <lineage>
        <taxon>Bacteria</taxon>
        <taxon>Pseudomonadati</taxon>
        <taxon>Bacteroidota</taxon>
        <taxon>Flavobacteriia</taxon>
        <taxon>Flavobacteriales</taxon>
        <taxon>Flavobacteriaceae</taxon>
        <taxon>Aequorivita</taxon>
    </lineage>
</organism>
<sequence>MTAKEDFLRKFNEAYAKSDTDFLIAHVTNDIEWTIYGDKTISGIQDFKTAVEKMKSQAKVVLKLDQIITHGKTAAVNGMIKMTGNGKTSTYAFADIYILSGFKNPKVKQMKSYLIKIGNDEK</sequence>
<keyword evidence="3" id="KW-1185">Reference proteome</keyword>
<dbReference type="Gene3D" id="3.10.450.50">
    <property type="match status" value="1"/>
</dbReference>
<dbReference type="SUPFAM" id="SSF54427">
    <property type="entry name" value="NTF2-like"/>
    <property type="match status" value="1"/>
</dbReference>
<dbReference type="RefSeq" id="WP_202335781.1">
    <property type="nucleotide sequence ID" value="NZ_CP068439.1"/>
</dbReference>
<evidence type="ECO:0000313" key="3">
    <source>
        <dbReference type="Proteomes" id="UP000629420"/>
    </source>
</evidence>
<protein>
    <submittedName>
        <fullName evidence="2">Nuclear transport factor 2 family protein</fullName>
    </submittedName>
</protein>
<gene>
    <name evidence="2" type="ORF">JK629_11580</name>
</gene>
<dbReference type="EMBL" id="CP068439">
    <property type="protein sequence ID" value="QQX75970.1"/>
    <property type="molecule type" value="Genomic_DNA"/>
</dbReference>
<evidence type="ECO:0000313" key="2">
    <source>
        <dbReference type="EMBL" id="QQX75970.1"/>
    </source>
</evidence>
<dbReference type="Proteomes" id="UP000629420">
    <property type="component" value="Chromosome"/>
</dbReference>
<proteinExistence type="predicted"/>
<evidence type="ECO:0000259" key="1">
    <source>
        <dbReference type="Pfam" id="PF12680"/>
    </source>
</evidence>
<dbReference type="Pfam" id="PF12680">
    <property type="entry name" value="SnoaL_2"/>
    <property type="match status" value="1"/>
</dbReference>
<dbReference type="InterPro" id="IPR037401">
    <property type="entry name" value="SnoaL-like"/>
</dbReference>
<feature type="domain" description="SnoaL-like" evidence="1">
    <location>
        <begin position="9"/>
        <end position="97"/>
    </location>
</feature>
<name>A0ABX7DQ62_9FLAO</name>
<accession>A0ABX7DQ62</accession>